<dbReference type="Gene3D" id="2.120.10.10">
    <property type="match status" value="1"/>
</dbReference>
<reference evidence="4 5" key="1">
    <citation type="submission" date="2020-08" db="EMBL/GenBank/DDBJ databases">
        <title>Croceimicrobium hydrocarbonivorans gen. nov., sp. nov., a novel marine bacterium isolated from a bacterial consortium that degrades polyethylene terephthalate.</title>
        <authorList>
            <person name="Liu R."/>
        </authorList>
    </citation>
    <scope>NUCLEOTIDE SEQUENCE [LARGE SCALE GENOMIC DNA]</scope>
    <source>
        <strain evidence="4 5">A20-9</strain>
    </source>
</reference>
<sequence>MKNTLCTLAFVSAILNFSSQAQNLDQSLSGSVSASQDEGEAHIAMDPNDSTHLAVGYMELGAGISFRIYHSEDQGNTWRLSQFDPSSAINADFPGYMAAGGGDILFAYDNNHNLYCSWIYLLFNPTAPNPTDTLVFVGYWGKSTDNGNSFSLEAGEDHFFGIGKLDAGQNIYNYKDGICDRQWMAVDLSNGPGQNDLYIGYINFPADFNQTGLKVKVKKANQSSFSAATTAYSGNGQFTNLAMDSNGKLHYSFADFMSNEILYTSSNDGAQTFATPVTIQQATTVFPSGTGVINERENAAPSLAVDGQNNLHLVWGDFISNQRFESYYSRSTDNGATWSAPIDLTTIFGSKVFMPVVSAHGDKVSIGGNVLDSTNKSNYHISNSQDNGANFGPIKKVSSGTTNFAQVSKSRFVGDYSSSVRTHCAIYSLWTDCRANGCKQYIAKYDECASLGIEYTPIEAPFSLSTLYPNPVNTVLNLDLKSDEAMSLNLEIFDLQGRTVYSSDQNLLEGENQLELDLSSLKAGQYLLSISDANGTFISRNILKN</sequence>
<dbReference type="KEGG" id="chyd:H4K34_09775"/>
<keyword evidence="1 2" id="KW-0732">Signal</keyword>
<dbReference type="Pfam" id="PF18962">
    <property type="entry name" value="Por_Secre_tail"/>
    <property type="match status" value="1"/>
</dbReference>
<protein>
    <submittedName>
        <fullName evidence="4">T9SS type A sorting domain-containing protein</fullName>
    </submittedName>
</protein>
<dbReference type="NCBIfam" id="TIGR04183">
    <property type="entry name" value="Por_Secre_tail"/>
    <property type="match status" value="1"/>
</dbReference>
<dbReference type="Gene3D" id="2.130.10.10">
    <property type="entry name" value="YVTN repeat-like/Quinoprotein amine dehydrogenase"/>
    <property type="match status" value="1"/>
</dbReference>
<dbReference type="EMBL" id="CP060139">
    <property type="protein sequence ID" value="QNR22670.1"/>
    <property type="molecule type" value="Genomic_DNA"/>
</dbReference>
<evidence type="ECO:0000256" key="1">
    <source>
        <dbReference type="ARBA" id="ARBA00022729"/>
    </source>
</evidence>
<dbReference type="InterPro" id="IPR026444">
    <property type="entry name" value="Secre_tail"/>
</dbReference>
<dbReference type="SUPFAM" id="SSF50939">
    <property type="entry name" value="Sialidases"/>
    <property type="match status" value="1"/>
</dbReference>
<evidence type="ECO:0000313" key="4">
    <source>
        <dbReference type="EMBL" id="QNR22670.1"/>
    </source>
</evidence>
<dbReference type="CDD" id="cd15482">
    <property type="entry name" value="Sialidase_non-viral"/>
    <property type="match status" value="1"/>
</dbReference>
<dbReference type="InterPro" id="IPR036278">
    <property type="entry name" value="Sialidase_sf"/>
</dbReference>
<feature type="signal peptide" evidence="2">
    <location>
        <begin position="1"/>
        <end position="21"/>
    </location>
</feature>
<evidence type="ECO:0000256" key="2">
    <source>
        <dbReference type="SAM" id="SignalP"/>
    </source>
</evidence>
<feature type="domain" description="Secretion system C-terminal sorting" evidence="3">
    <location>
        <begin position="467"/>
        <end position="540"/>
    </location>
</feature>
<gene>
    <name evidence="4" type="ORF">H4K34_09775</name>
</gene>
<dbReference type="Proteomes" id="UP000516305">
    <property type="component" value="Chromosome"/>
</dbReference>
<accession>A0A7H0VAC2</accession>
<proteinExistence type="predicted"/>
<dbReference type="RefSeq" id="WP_210757237.1">
    <property type="nucleotide sequence ID" value="NZ_CP060139.1"/>
</dbReference>
<name>A0A7H0VAC2_9FLAO</name>
<evidence type="ECO:0000259" key="3">
    <source>
        <dbReference type="Pfam" id="PF18962"/>
    </source>
</evidence>
<evidence type="ECO:0000313" key="5">
    <source>
        <dbReference type="Proteomes" id="UP000516305"/>
    </source>
</evidence>
<dbReference type="InterPro" id="IPR015943">
    <property type="entry name" value="WD40/YVTN_repeat-like_dom_sf"/>
</dbReference>
<keyword evidence="5" id="KW-1185">Reference proteome</keyword>
<organism evidence="4 5">
    <name type="scientific">Croceimicrobium hydrocarbonivorans</name>
    <dbReference type="NCBI Taxonomy" id="2761580"/>
    <lineage>
        <taxon>Bacteria</taxon>
        <taxon>Pseudomonadati</taxon>
        <taxon>Bacteroidota</taxon>
        <taxon>Flavobacteriia</taxon>
        <taxon>Flavobacteriales</taxon>
        <taxon>Owenweeksiaceae</taxon>
        <taxon>Croceimicrobium</taxon>
    </lineage>
</organism>
<dbReference type="AlphaFoldDB" id="A0A7H0VAC2"/>
<feature type="chain" id="PRO_5029017341" evidence="2">
    <location>
        <begin position="22"/>
        <end position="545"/>
    </location>
</feature>